<name>A0ABT7A9L0_9ACTN</name>
<proteinExistence type="predicted"/>
<reference evidence="1 2" key="1">
    <citation type="submission" date="2023-05" db="EMBL/GenBank/DDBJ databases">
        <title>Streptantibioticus silvisoli sp. nov., acidotolerant actinomycetes 1 from pine litter.</title>
        <authorList>
            <person name="Swiecimska M."/>
            <person name="Golinska P."/>
            <person name="Sangal V."/>
            <person name="Wachnowicz B."/>
            <person name="Goodfellow M."/>
        </authorList>
    </citation>
    <scope>NUCLEOTIDE SEQUENCE [LARGE SCALE GENOMIC DNA]</scope>
    <source>
        <strain evidence="1 2">DSM 42109</strain>
    </source>
</reference>
<dbReference type="Pfam" id="PF17196">
    <property type="entry name" value="DUF5133"/>
    <property type="match status" value="1"/>
</dbReference>
<gene>
    <name evidence="1" type="ORF">NMN56_039690</name>
</gene>
<dbReference type="InterPro" id="IPR033457">
    <property type="entry name" value="DUF5133"/>
</dbReference>
<evidence type="ECO:0000313" key="1">
    <source>
        <dbReference type="EMBL" id="MDJ1137980.1"/>
    </source>
</evidence>
<evidence type="ECO:0000313" key="2">
    <source>
        <dbReference type="Proteomes" id="UP001214441"/>
    </source>
</evidence>
<dbReference type="RefSeq" id="WP_274041482.1">
    <property type="nucleotide sequence ID" value="NZ_JANCPR020000070.1"/>
</dbReference>
<comment type="caution">
    <text evidence="1">The sequence shown here is derived from an EMBL/GenBank/DDBJ whole genome shotgun (WGS) entry which is preliminary data.</text>
</comment>
<keyword evidence="2" id="KW-1185">Reference proteome</keyword>
<dbReference type="EMBL" id="JANCPR020000070">
    <property type="protein sequence ID" value="MDJ1137980.1"/>
    <property type="molecule type" value="Genomic_DNA"/>
</dbReference>
<sequence length="89" mass="9376">MIAHPDTLRRLVAQYEALRQHTSDTDASGGQNLADISYTLCVSTGTRDIESALATAHEHIQAAERLSAQPVNKEAVNGASADAGTLSQS</sequence>
<protein>
    <submittedName>
        <fullName evidence="1">DUF5133 domain-containing protein</fullName>
    </submittedName>
</protein>
<accession>A0ABT7A9L0</accession>
<dbReference type="Proteomes" id="UP001214441">
    <property type="component" value="Unassembled WGS sequence"/>
</dbReference>
<organism evidence="1 2">
    <name type="scientific">Streptomyces iconiensis</name>
    <dbReference type="NCBI Taxonomy" id="1384038"/>
    <lineage>
        <taxon>Bacteria</taxon>
        <taxon>Bacillati</taxon>
        <taxon>Actinomycetota</taxon>
        <taxon>Actinomycetes</taxon>
        <taxon>Kitasatosporales</taxon>
        <taxon>Streptomycetaceae</taxon>
        <taxon>Streptomyces</taxon>
    </lineage>
</organism>